<gene>
    <name evidence="2" type="ORF">B0F90DRAFT_1631240</name>
</gene>
<accession>A0AAD4QMV8</accession>
<sequence length="398" mass="43410">MGARDLVSSSSNLGSGSGSGPKFQTSPTKFKGFTLEAAKWTFSSEELQAIVSKAIKQSGEASSIRLLTPQAAFVEVPEELDRLTALQNELKVQYRLQARKRDALLKATYTYAEAPESSSQAIRSKLQEVSETTANLDRIAEELYHARDQAAQLSRMLTHHSGSALAMALRKLHSSFLKRVAEVQKLQECVSALEAERDDAWTQAQQVARDLDDLNDTLQMQDPSPAVSRQPSCRSSRVMASRKSSIRASKAGLRLSRSQRASIASQVGSSRLSYVSSAGTPVSFSYPIPPVPPIPRKLSSLGHIITTNTSALSTTSEMRALAQAQAELYGYLGIDDPELKPPPLRRSSIAASPSTMSPVARDNALRRMSDIADRRMTRGIGPLERFQVFMESGVGVFH</sequence>
<dbReference type="AlphaFoldDB" id="A0AAD4QMV8"/>
<organism evidence="2 3">
    <name type="scientific">Multifurca ochricompacta</name>
    <dbReference type="NCBI Taxonomy" id="376703"/>
    <lineage>
        <taxon>Eukaryota</taxon>
        <taxon>Fungi</taxon>
        <taxon>Dikarya</taxon>
        <taxon>Basidiomycota</taxon>
        <taxon>Agaricomycotina</taxon>
        <taxon>Agaricomycetes</taxon>
        <taxon>Russulales</taxon>
        <taxon>Russulaceae</taxon>
        <taxon>Multifurca</taxon>
    </lineage>
</organism>
<evidence type="ECO:0000256" key="1">
    <source>
        <dbReference type="SAM" id="MobiDB-lite"/>
    </source>
</evidence>
<evidence type="ECO:0000313" key="2">
    <source>
        <dbReference type="EMBL" id="KAI0299423.1"/>
    </source>
</evidence>
<feature type="compositionally biased region" description="Polar residues" evidence="1">
    <location>
        <begin position="217"/>
        <end position="235"/>
    </location>
</feature>
<dbReference type="EMBL" id="WTXG01000023">
    <property type="protein sequence ID" value="KAI0299423.1"/>
    <property type="molecule type" value="Genomic_DNA"/>
</dbReference>
<feature type="region of interest" description="Disordered" evidence="1">
    <location>
        <begin position="217"/>
        <end position="243"/>
    </location>
</feature>
<feature type="region of interest" description="Disordered" evidence="1">
    <location>
        <begin position="1"/>
        <end position="25"/>
    </location>
</feature>
<evidence type="ECO:0000313" key="3">
    <source>
        <dbReference type="Proteomes" id="UP001203297"/>
    </source>
</evidence>
<reference evidence="2" key="1">
    <citation type="journal article" date="2022" name="New Phytol.">
        <title>Evolutionary transition to the ectomycorrhizal habit in the genomes of a hyperdiverse lineage of mushroom-forming fungi.</title>
        <authorList>
            <person name="Looney B."/>
            <person name="Miyauchi S."/>
            <person name="Morin E."/>
            <person name="Drula E."/>
            <person name="Courty P.E."/>
            <person name="Kohler A."/>
            <person name="Kuo A."/>
            <person name="LaButti K."/>
            <person name="Pangilinan J."/>
            <person name="Lipzen A."/>
            <person name="Riley R."/>
            <person name="Andreopoulos W."/>
            <person name="He G."/>
            <person name="Johnson J."/>
            <person name="Nolan M."/>
            <person name="Tritt A."/>
            <person name="Barry K.W."/>
            <person name="Grigoriev I.V."/>
            <person name="Nagy L.G."/>
            <person name="Hibbett D."/>
            <person name="Henrissat B."/>
            <person name="Matheny P.B."/>
            <person name="Labbe J."/>
            <person name="Martin F.M."/>
        </authorList>
    </citation>
    <scope>NUCLEOTIDE SEQUENCE</scope>
    <source>
        <strain evidence="2">BPL690</strain>
    </source>
</reference>
<dbReference type="Proteomes" id="UP001203297">
    <property type="component" value="Unassembled WGS sequence"/>
</dbReference>
<keyword evidence="3" id="KW-1185">Reference proteome</keyword>
<protein>
    <submittedName>
        <fullName evidence="2">Uncharacterized protein</fullName>
    </submittedName>
</protein>
<name>A0AAD4QMV8_9AGAM</name>
<proteinExistence type="predicted"/>
<comment type="caution">
    <text evidence="2">The sequence shown here is derived from an EMBL/GenBank/DDBJ whole genome shotgun (WGS) entry which is preliminary data.</text>
</comment>